<reference evidence="4" key="1">
    <citation type="submission" date="2018-06" db="EMBL/GenBank/DDBJ databases">
        <authorList>
            <person name="Zhirakovskaya E."/>
        </authorList>
    </citation>
    <scope>NUCLEOTIDE SEQUENCE</scope>
</reference>
<dbReference type="InterPro" id="IPR036291">
    <property type="entry name" value="NAD(P)-bd_dom_sf"/>
</dbReference>
<dbReference type="Gene3D" id="3.90.180.10">
    <property type="entry name" value="Medium-chain alcohol dehydrogenases, catalytic domain"/>
    <property type="match status" value="1"/>
</dbReference>
<evidence type="ECO:0000256" key="1">
    <source>
        <dbReference type="ARBA" id="ARBA00022857"/>
    </source>
</evidence>
<dbReference type="GO" id="GO:0016651">
    <property type="term" value="F:oxidoreductase activity, acting on NAD(P)H"/>
    <property type="evidence" value="ECO:0007669"/>
    <property type="project" value="TreeGrafter"/>
</dbReference>
<dbReference type="InterPro" id="IPR011032">
    <property type="entry name" value="GroES-like_sf"/>
</dbReference>
<dbReference type="EMBL" id="UOFH01000203">
    <property type="protein sequence ID" value="VAW62029.1"/>
    <property type="molecule type" value="Genomic_DNA"/>
</dbReference>
<keyword evidence="1" id="KW-0521">NADP</keyword>
<dbReference type="PANTHER" id="PTHR48106">
    <property type="entry name" value="QUINONE OXIDOREDUCTASE PIG3-RELATED"/>
    <property type="match status" value="1"/>
</dbReference>
<keyword evidence="2" id="KW-0560">Oxidoreductase</keyword>
<dbReference type="CDD" id="cd08243">
    <property type="entry name" value="quinone_oxidoreductase_like_1"/>
    <property type="match status" value="1"/>
</dbReference>
<dbReference type="SUPFAM" id="SSF51735">
    <property type="entry name" value="NAD(P)-binding Rossmann-fold domains"/>
    <property type="match status" value="1"/>
</dbReference>
<organism evidence="4">
    <name type="scientific">hydrothermal vent metagenome</name>
    <dbReference type="NCBI Taxonomy" id="652676"/>
    <lineage>
        <taxon>unclassified sequences</taxon>
        <taxon>metagenomes</taxon>
        <taxon>ecological metagenomes</taxon>
    </lineage>
</organism>
<evidence type="ECO:0000313" key="4">
    <source>
        <dbReference type="EMBL" id="VAW62029.1"/>
    </source>
</evidence>
<dbReference type="Gene3D" id="3.40.50.720">
    <property type="entry name" value="NAD(P)-binding Rossmann-like Domain"/>
    <property type="match status" value="1"/>
</dbReference>
<evidence type="ECO:0000259" key="3">
    <source>
        <dbReference type="SMART" id="SM00829"/>
    </source>
</evidence>
<protein>
    <submittedName>
        <fullName evidence="4">NADPH:quinone reductase and related Zn-dependent oxidoreductases</fullName>
    </submittedName>
</protein>
<dbReference type="PANTHER" id="PTHR48106:SF18">
    <property type="entry name" value="QUINONE OXIDOREDUCTASE PIG3"/>
    <property type="match status" value="1"/>
</dbReference>
<dbReference type="GO" id="GO:0070402">
    <property type="term" value="F:NADPH binding"/>
    <property type="evidence" value="ECO:0007669"/>
    <property type="project" value="TreeGrafter"/>
</dbReference>
<dbReference type="SUPFAM" id="SSF50129">
    <property type="entry name" value="GroES-like"/>
    <property type="match status" value="1"/>
</dbReference>
<accession>A0A3B0XJT5</accession>
<dbReference type="Pfam" id="PF08240">
    <property type="entry name" value="ADH_N"/>
    <property type="match status" value="1"/>
</dbReference>
<dbReference type="InterPro" id="IPR020843">
    <property type="entry name" value="ER"/>
</dbReference>
<name>A0A3B0XJT5_9ZZZZ</name>
<dbReference type="SMART" id="SM00829">
    <property type="entry name" value="PKS_ER"/>
    <property type="match status" value="1"/>
</dbReference>
<gene>
    <name evidence="4" type="ORF">MNBD_GAMMA08-2927</name>
</gene>
<evidence type="ECO:0000256" key="2">
    <source>
        <dbReference type="ARBA" id="ARBA00023002"/>
    </source>
</evidence>
<sequence>MKAIIINQPGGIEVLQLENIAEPETREGHVKIRIRAFGLNKAETYYRAGNYGEINEPRIPGIEAVGEVIEDKSGAFQVGQKVITAMGGMMLEKHGSYAEYVVAPAANVLAVNTSLSWEELAAIPEAYLTIWGALDKNLNIQTGQTLLVRGGTSSVGLAAIVYAKAKGLKVIATTRNKENAERLYIIGADDVVIDDECISEKVRSIYPQGVDCALEIIGAPTVTDTLQTVKHWGQVCVIGLLGGAPVLDHFGLMSDLPATVKLSFFSSGLLGSTELPINESPIQWIIEKIESKEMPSLLSKTFEFDQIREAHKLMDSNTSLGKIVVKL</sequence>
<feature type="domain" description="Enoyl reductase (ER)" evidence="3">
    <location>
        <begin position="10"/>
        <end position="325"/>
    </location>
</feature>
<dbReference type="AlphaFoldDB" id="A0A3B0XJT5"/>
<dbReference type="InterPro" id="IPR013149">
    <property type="entry name" value="ADH-like_C"/>
</dbReference>
<dbReference type="Pfam" id="PF00107">
    <property type="entry name" value="ADH_zinc_N"/>
    <property type="match status" value="1"/>
</dbReference>
<proteinExistence type="predicted"/>
<dbReference type="InterPro" id="IPR013154">
    <property type="entry name" value="ADH-like_N"/>
</dbReference>